<organism evidence="1 2">
    <name type="scientific">Solanum commersonii</name>
    <name type="common">Commerson's wild potato</name>
    <name type="synonym">Commerson's nightshade</name>
    <dbReference type="NCBI Taxonomy" id="4109"/>
    <lineage>
        <taxon>Eukaryota</taxon>
        <taxon>Viridiplantae</taxon>
        <taxon>Streptophyta</taxon>
        <taxon>Embryophyta</taxon>
        <taxon>Tracheophyta</taxon>
        <taxon>Spermatophyta</taxon>
        <taxon>Magnoliopsida</taxon>
        <taxon>eudicotyledons</taxon>
        <taxon>Gunneridae</taxon>
        <taxon>Pentapetalae</taxon>
        <taxon>asterids</taxon>
        <taxon>lamiids</taxon>
        <taxon>Solanales</taxon>
        <taxon>Solanaceae</taxon>
        <taxon>Solanoideae</taxon>
        <taxon>Solaneae</taxon>
        <taxon>Solanum</taxon>
    </lineage>
</organism>
<sequence length="60" mass="7166">MNKPCHSEDVSIRKNQLLGKLFQILNLPMYQIHVLRLLTHIIQQELRMVEENQVEKVLKN</sequence>
<gene>
    <name evidence="1" type="ORF">H5410_050799</name>
</gene>
<evidence type="ECO:0000313" key="2">
    <source>
        <dbReference type="Proteomes" id="UP000824120"/>
    </source>
</evidence>
<reference evidence="1 2" key="1">
    <citation type="submission" date="2020-09" db="EMBL/GenBank/DDBJ databases">
        <title>De no assembly of potato wild relative species, Solanum commersonii.</title>
        <authorList>
            <person name="Cho K."/>
        </authorList>
    </citation>
    <scope>NUCLEOTIDE SEQUENCE [LARGE SCALE GENOMIC DNA]</scope>
    <source>
        <strain evidence="1">LZ3.2</strain>
        <tissue evidence="1">Leaf</tissue>
    </source>
</reference>
<comment type="caution">
    <text evidence="1">The sequence shown here is derived from an EMBL/GenBank/DDBJ whole genome shotgun (WGS) entry which is preliminary data.</text>
</comment>
<name>A0A9J5WYN8_SOLCO</name>
<dbReference type="Proteomes" id="UP000824120">
    <property type="component" value="Chromosome 10"/>
</dbReference>
<dbReference type="EMBL" id="JACXVP010000010">
    <property type="protein sequence ID" value="KAG5580172.1"/>
    <property type="molecule type" value="Genomic_DNA"/>
</dbReference>
<accession>A0A9J5WYN8</accession>
<evidence type="ECO:0000313" key="1">
    <source>
        <dbReference type="EMBL" id="KAG5580172.1"/>
    </source>
</evidence>
<proteinExistence type="predicted"/>
<protein>
    <submittedName>
        <fullName evidence="1">Uncharacterized protein</fullName>
    </submittedName>
</protein>
<keyword evidence="2" id="KW-1185">Reference proteome</keyword>
<dbReference type="AlphaFoldDB" id="A0A9J5WYN8"/>